<proteinExistence type="predicted"/>
<evidence type="ECO:0000256" key="1">
    <source>
        <dbReference type="SAM" id="MobiDB-lite"/>
    </source>
</evidence>
<comment type="caution">
    <text evidence="2">The sequence shown here is derived from an EMBL/GenBank/DDBJ whole genome shotgun (WGS) entry which is preliminary data.</text>
</comment>
<dbReference type="Proteomes" id="UP000711996">
    <property type="component" value="Unassembled WGS sequence"/>
</dbReference>
<gene>
    <name evidence="2" type="ORF">CGCSCA2_v014001</name>
</gene>
<dbReference type="EMBL" id="QPMT01000079">
    <property type="protein sequence ID" value="KAF4844216.1"/>
    <property type="molecule type" value="Genomic_DNA"/>
</dbReference>
<keyword evidence="3" id="KW-1185">Reference proteome</keyword>
<feature type="region of interest" description="Disordered" evidence="1">
    <location>
        <begin position="103"/>
        <end position="124"/>
    </location>
</feature>
<dbReference type="AlphaFoldDB" id="A0A9P5EDI6"/>
<name>A0A9P5EDI6_COLSI</name>
<evidence type="ECO:0000313" key="2">
    <source>
        <dbReference type="EMBL" id="KAF4844216.1"/>
    </source>
</evidence>
<evidence type="ECO:0000313" key="3">
    <source>
        <dbReference type="Proteomes" id="UP000711996"/>
    </source>
</evidence>
<organism evidence="2 3">
    <name type="scientific">Colletotrichum siamense</name>
    <name type="common">Anthracnose fungus</name>
    <dbReference type="NCBI Taxonomy" id="690259"/>
    <lineage>
        <taxon>Eukaryota</taxon>
        <taxon>Fungi</taxon>
        <taxon>Dikarya</taxon>
        <taxon>Ascomycota</taxon>
        <taxon>Pezizomycotina</taxon>
        <taxon>Sordariomycetes</taxon>
        <taxon>Hypocreomycetidae</taxon>
        <taxon>Glomerellales</taxon>
        <taxon>Glomerellaceae</taxon>
        <taxon>Colletotrichum</taxon>
        <taxon>Colletotrichum gloeosporioides species complex</taxon>
    </lineage>
</organism>
<reference evidence="2" key="1">
    <citation type="submission" date="2019-06" db="EMBL/GenBank/DDBJ databases">
        <authorList>
            <person name="Gan P."/>
            <person name="Shirasu K."/>
        </authorList>
    </citation>
    <scope>NUCLEOTIDE SEQUENCE [LARGE SCALE GENOMIC DNA]</scope>
    <source>
        <strain evidence="2">CAD2</strain>
    </source>
</reference>
<sequence>MERGNLADDGYCGSRRFSHLRSEALRRPIPETCLCTAHLHRPLTQWNPSDEDRRFVWTRALRAISCWTSDVSPRCGTTDGDGGPAVSSPVPFPVSVSAAHGVGTGSDGNHWTIPKGTRTGEVAQSDSLKKEMVWHGMGMLDGWAFQSISSSKVPKPRWSPRKSGRLCVGPIRWKMCAVHFLSEGAERNARWSES</sequence>
<protein>
    <submittedName>
        <fullName evidence="2">Uncharacterized protein</fullName>
    </submittedName>
</protein>
<accession>A0A9P5EDI6</accession>